<feature type="coiled-coil region" evidence="13">
    <location>
        <begin position="190"/>
        <end position="217"/>
    </location>
</feature>
<feature type="domain" description="Histidine kinase" evidence="16">
    <location>
        <begin position="224"/>
        <end position="443"/>
    </location>
</feature>
<dbReference type="PROSITE" id="PS50110">
    <property type="entry name" value="RESPONSE_REGULATORY"/>
    <property type="match status" value="1"/>
</dbReference>
<dbReference type="Gene3D" id="1.10.1760.20">
    <property type="match status" value="1"/>
</dbReference>
<evidence type="ECO:0000256" key="11">
    <source>
        <dbReference type="ARBA" id="ARBA00023136"/>
    </source>
</evidence>
<dbReference type="FunFam" id="3.30.565.10:FF:000010">
    <property type="entry name" value="Sensor histidine kinase RcsC"/>
    <property type="match status" value="1"/>
</dbReference>
<dbReference type="Gene3D" id="3.40.50.2300">
    <property type="match status" value="1"/>
</dbReference>
<feature type="domain" description="Response regulatory" evidence="17">
    <location>
        <begin position="465"/>
        <end position="582"/>
    </location>
</feature>
<dbReference type="SUPFAM" id="SSF47384">
    <property type="entry name" value="Homodimeric domain of signal transducing histidine kinase"/>
    <property type="match status" value="1"/>
</dbReference>
<organism evidence="18 19">
    <name type="scientific">Thalassobaculum fulvum</name>
    <dbReference type="NCBI Taxonomy" id="1633335"/>
    <lineage>
        <taxon>Bacteria</taxon>
        <taxon>Pseudomonadati</taxon>
        <taxon>Pseudomonadota</taxon>
        <taxon>Alphaproteobacteria</taxon>
        <taxon>Rhodospirillales</taxon>
        <taxon>Thalassobaculaceae</taxon>
        <taxon>Thalassobaculum</taxon>
    </lineage>
</organism>
<feature type="compositionally biased region" description="Pro residues" evidence="14">
    <location>
        <begin position="592"/>
        <end position="602"/>
    </location>
</feature>
<name>A0A918XMH4_9PROT</name>
<evidence type="ECO:0000313" key="19">
    <source>
        <dbReference type="Proteomes" id="UP000630353"/>
    </source>
</evidence>
<keyword evidence="4" id="KW-1003">Cell membrane</keyword>
<evidence type="ECO:0000256" key="13">
    <source>
        <dbReference type="SAM" id="Coils"/>
    </source>
</evidence>
<feature type="transmembrane region" description="Helical" evidence="15">
    <location>
        <begin position="49"/>
        <end position="70"/>
    </location>
</feature>
<dbReference type="GO" id="GO:0009927">
    <property type="term" value="F:histidine phosphotransfer kinase activity"/>
    <property type="evidence" value="ECO:0007669"/>
    <property type="project" value="TreeGrafter"/>
</dbReference>
<keyword evidence="5 12" id="KW-0597">Phosphoprotein</keyword>
<dbReference type="InterPro" id="IPR003594">
    <property type="entry name" value="HATPase_dom"/>
</dbReference>
<dbReference type="Pfam" id="PF00072">
    <property type="entry name" value="Response_reg"/>
    <property type="match status" value="1"/>
</dbReference>
<evidence type="ECO:0000256" key="9">
    <source>
        <dbReference type="ARBA" id="ARBA00022989"/>
    </source>
</evidence>
<dbReference type="InterPro" id="IPR003661">
    <property type="entry name" value="HisK_dim/P_dom"/>
</dbReference>
<evidence type="ECO:0000256" key="6">
    <source>
        <dbReference type="ARBA" id="ARBA00022679"/>
    </source>
</evidence>
<feature type="transmembrane region" description="Helical" evidence="15">
    <location>
        <begin position="109"/>
        <end position="129"/>
    </location>
</feature>
<keyword evidence="13" id="KW-0175">Coiled coil</keyword>
<dbReference type="AlphaFoldDB" id="A0A918XMH4"/>
<feature type="region of interest" description="Disordered" evidence="14">
    <location>
        <begin position="583"/>
        <end position="619"/>
    </location>
</feature>
<dbReference type="SMART" id="SM00388">
    <property type="entry name" value="HisKA"/>
    <property type="match status" value="1"/>
</dbReference>
<dbReference type="Gene3D" id="3.30.565.10">
    <property type="entry name" value="Histidine kinase-like ATPase, C-terminal domain"/>
    <property type="match status" value="1"/>
</dbReference>
<dbReference type="PANTHER" id="PTHR43047">
    <property type="entry name" value="TWO-COMPONENT HISTIDINE PROTEIN KINASE"/>
    <property type="match status" value="1"/>
</dbReference>
<dbReference type="GO" id="GO:0005886">
    <property type="term" value="C:plasma membrane"/>
    <property type="evidence" value="ECO:0007669"/>
    <property type="project" value="UniProtKB-SubCell"/>
</dbReference>
<dbReference type="InterPro" id="IPR001789">
    <property type="entry name" value="Sig_transdc_resp-reg_receiver"/>
</dbReference>
<gene>
    <name evidence="18" type="ORF">GCM10017083_00740</name>
</gene>
<dbReference type="SUPFAM" id="SSF55874">
    <property type="entry name" value="ATPase domain of HSP90 chaperone/DNA topoisomerase II/histidine kinase"/>
    <property type="match status" value="1"/>
</dbReference>
<evidence type="ECO:0000256" key="10">
    <source>
        <dbReference type="ARBA" id="ARBA00023012"/>
    </source>
</evidence>
<dbReference type="RefSeq" id="WP_189986926.1">
    <property type="nucleotide sequence ID" value="NZ_BMZS01000001.1"/>
</dbReference>
<evidence type="ECO:0000256" key="15">
    <source>
        <dbReference type="SAM" id="Phobius"/>
    </source>
</evidence>
<dbReference type="InterPro" id="IPR036097">
    <property type="entry name" value="HisK_dim/P_sf"/>
</dbReference>
<dbReference type="PRINTS" id="PR00344">
    <property type="entry name" value="BCTRLSENSOR"/>
</dbReference>
<evidence type="ECO:0000256" key="2">
    <source>
        <dbReference type="ARBA" id="ARBA00004651"/>
    </source>
</evidence>
<evidence type="ECO:0000256" key="1">
    <source>
        <dbReference type="ARBA" id="ARBA00000085"/>
    </source>
</evidence>
<dbReference type="Pfam" id="PF02518">
    <property type="entry name" value="HATPase_c"/>
    <property type="match status" value="1"/>
</dbReference>
<dbReference type="SUPFAM" id="SSF52172">
    <property type="entry name" value="CheY-like"/>
    <property type="match status" value="1"/>
</dbReference>
<feature type="transmembrane region" description="Helical" evidence="15">
    <location>
        <begin position="82"/>
        <end position="103"/>
    </location>
</feature>
<dbReference type="CDD" id="cd16922">
    <property type="entry name" value="HATPase_EvgS-ArcB-TorS-like"/>
    <property type="match status" value="1"/>
</dbReference>
<dbReference type="InterPro" id="IPR005467">
    <property type="entry name" value="His_kinase_dom"/>
</dbReference>
<comment type="catalytic activity">
    <reaction evidence="1">
        <text>ATP + protein L-histidine = ADP + protein N-phospho-L-histidine.</text>
        <dbReference type="EC" id="2.7.13.3"/>
    </reaction>
</comment>
<protein>
    <recommendedName>
        <fullName evidence="3">histidine kinase</fullName>
        <ecNumber evidence="3">2.7.13.3</ecNumber>
    </recommendedName>
</protein>
<dbReference type="Gene3D" id="1.10.287.130">
    <property type="match status" value="1"/>
</dbReference>
<reference evidence="18" key="2">
    <citation type="submission" date="2020-09" db="EMBL/GenBank/DDBJ databases">
        <authorList>
            <person name="Sun Q."/>
            <person name="Kim S."/>
        </authorList>
    </citation>
    <scope>NUCLEOTIDE SEQUENCE</scope>
    <source>
        <strain evidence="18">KCTC 42651</strain>
    </source>
</reference>
<comment type="caution">
    <text evidence="18">The sequence shown here is derived from an EMBL/GenBank/DDBJ whole genome shotgun (WGS) entry which is preliminary data.</text>
</comment>
<accession>A0A918XMH4</accession>
<dbReference type="PANTHER" id="PTHR43047:SF71">
    <property type="entry name" value="HISTIDINE KINASE CONTAINING CHEY-HOMOLOGOUS RECEIVER DOMAIN-RELATED"/>
    <property type="match status" value="1"/>
</dbReference>
<evidence type="ECO:0000256" key="12">
    <source>
        <dbReference type="PROSITE-ProRule" id="PRU00169"/>
    </source>
</evidence>
<dbReference type="Proteomes" id="UP000630353">
    <property type="component" value="Unassembled WGS sequence"/>
</dbReference>
<keyword evidence="11 15" id="KW-0472">Membrane</keyword>
<reference evidence="18" key="1">
    <citation type="journal article" date="2014" name="Int. J. Syst. Evol. Microbiol.">
        <title>Complete genome sequence of Corynebacterium casei LMG S-19264T (=DSM 44701T), isolated from a smear-ripened cheese.</title>
        <authorList>
            <consortium name="US DOE Joint Genome Institute (JGI-PGF)"/>
            <person name="Walter F."/>
            <person name="Albersmeier A."/>
            <person name="Kalinowski J."/>
            <person name="Ruckert C."/>
        </authorList>
    </citation>
    <scope>NUCLEOTIDE SEQUENCE</scope>
    <source>
        <strain evidence="18">KCTC 42651</strain>
    </source>
</reference>
<evidence type="ECO:0000259" key="17">
    <source>
        <dbReference type="PROSITE" id="PS50110"/>
    </source>
</evidence>
<feature type="transmembrane region" description="Helical" evidence="15">
    <location>
        <begin position="7"/>
        <end position="29"/>
    </location>
</feature>
<dbReference type="SMART" id="SM00448">
    <property type="entry name" value="REC"/>
    <property type="match status" value="1"/>
</dbReference>
<dbReference type="CDD" id="cd00082">
    <property type="entry name" value="HisKA"/>
    <property type="match status" value="1"/>
</dbReference>
<keyword evidence="8" id="KW-0418">Kinase</keyword>
<dbReference type="Pfam" id="PF07694">
    <property type="entry name" value="5TM-5TMR_LYT"/>
    <property type="match status" value="1"/>
</dbReference>
<feature type="transmembrane region" description="Helical" evidence="15">
    <location>
        <begin position="172"/>
        <end position="191"/>
    </location>
</feature>
<evidence type="ECO:0000313" key="18">
    <source>
        <dbReference type="EMBL" id="GHD39181.1"/>
    </source>
</evidence>
<keyword evidence="7 15" id="KW-0812">Transmembrane</keyword>
<dbReference type="GO" id="GO:0000155">
    <property type="term" value="F:phosphorelay sensor kinase activity"/>
    <property type="evidence" value="ECO:0007669"/>
    <property type="project" value="InterPro"/>
</dbReference>
<dbReference type="InterPro" id="IPR011006">
    <property type="entry name" value="CheY-like_superfamily"/>
</dbReference>
<dbReference type="InterPro" id="IPR011620">
    <property type="entry name" value="Sig_transdc_His_kinase_LytS_TM"/>
</dbReference>
<keyword evidence="6" id="KW-0808">Transferase</keyword>
<dbReference type="EC" id="2.7.13.3" evidence="3"/>
<dbReference type="GO" id="GO:0071555">
    <property type="term" value="P:cell wall organization"/>
    <property type="evidence" value="ECO:0007669"/>
    <property type="project" value="InterPro"/>
</dbReference>
<evidence type="ECO:0000256" key="8">
    <source>
        <dbReference type="ARBA" id="ARBA00022777"/>
    </source>
</evidence>
<dbReference type="CDD" id="cd17546">
    <property type="entry name" value="REC_hyHK_CKI1_RcsC-like"/>
    <property type="match status" value="1"/>
</dbReference>
<sequence>MLGASVTSAVAVLHSLGILALMAIGISMLQPGRSGDTPGWQRSVTMGAVFGLAVAIVMADPVVFPMGATIDPRGGPAMLAGVYGGPAAAVVAGAIGGAMRGWIGGPGAVGGMTGIAVYTIVGILGWALLRRQASRPSLTWLLGFAVIGTLCALPTAFLLPDWRMGFELLSKAWWLVLTGNVTGVLVLGFLLEQDWRRRSLEQELRQTESRTRAAAEAKTRFLASMSHEIRTPMNAVVGFVDLLRDSKLDSFQRRCTDQIGDAAQGLLRIIDDILDFAKIDSGGVALDLRPVDVVELVESCREMLLPQLEAKGIACTLDLPSDLPGTVEADPVRLRQVLLNLLGNAVKFTDAGRIAVSVRHAAGPADAPGDLTITIADSGIGMTEAEMAQLFSPFVQGDHVGRGGTGLGLVISRMLVQAMGGELTVESTRGEGTTVTVRVPVRRSTAAVPKSAVGGAAPGKPAGLRILVAEDVPLNAEMLEVTLRQSNHSVLVVPDGQQAVDAVRGSPFDLVLMDVQMPVMDGLAATRAIRALDGPAAAVPIVALTAYASREDLRACLDAGMNDFLTKPLERAKLEEVLQRWGGAGSTRPAPAVSPPELPPDPVAAAAEGPPDRGADGSLTRIGELLDRLAGLERDDREAVRSTALNLVAASGDAGLDSLADRSRRLVAAAPRSNVEALNALIEDVADAGRRSLRTLDPTAGGDRR</sequence>
<evidence type="ECO:0000256" key="4">
    <source>
        <dbReference type="ARBA" id="ARBA00022475"/>
    </source>
</evidence>
<dbReference type="PROSITE" id="PS50109">
    <property type="entry name" value="HIS_KIN"/>
    <property type="match status" value="1"/>
</dbReference>
<evidence type="ECO:0000256" key="3">
    <source>
        <dbReference type="ARBA" id="ARBA00012438"/>
    </source>
</evidence>
<proteinExistence type="predicted"/>
<dbReference type="InterPro" id="IPR004358">
    <property type="entry name" value="Sig_transdc_His_kin-like_C"/>
</dbReference>
<comment type="subcellular location">
    <subcellularLocation>
        <location evidence="2">Cell membrane</location>
        <topology evidence="2">Multi-pass membrane protein</topology>
    </subcellularLocation>
</comment>
<dbReference type="Pfam" id="PF00512">
    <property type="entry name" value="HisKA"/>
    <property type="match status" value="1"/>
</dbReference>
<keyword evidence="19" id="KW-1185">Reference proteome</keyword>
<dbReference type="InterPro" id="IPR036890">
    <property type="entry name" value="HATPase_C_sf"/>
</dbReference>
<keyword evidence="10" id="KW-0902">Two-component regulatory system</keyword>
<feature type="modified residue" description="4-aspartylphosphate" evidence="12">
    <location>
        <position position="514"/>
    </location>
</feature>
<dbReference type="EMBL" id="BMZS01000001">
    <property type="protein sequence ID" value="GHD39181.1"/>
    <property type="molecule type" value="Genomic_DNA"/>
</dbReference>
<evidence type="ECO:0000259" key="16">
    <source>
        <dbReference type="PROSITE" id="PS50109"/>
    </source>
</evidence>
<dbReference type="SMART" id="SM00387">
    <property type="entry name" value="HATPase_c"/>
    <property type="match status" value="1"/>
</dbReference>
<keyword evidence="9 15" id="KW-1133">Transmembrane helix</keyword>
<feature type="transmembrane region" description="Helical" evidence="15">
    <location>
        <begin position="141"/>
        <end position="160"/>
    </location>
</feature>
<evidence type="ECO:0000256" key="5">
    <source>
        <dbReference type="ARBA" id="ARBA00022553"/>
    </source>
</evidence>
<evidence type="ECO:0000256" key="14">
    <source>
        <dbReference type="SAM" id="MobiDB-lite"/>
    </source>
</evidence>
<evidence type="ECO:0000256" key="7">
    <source>
        <dbReference type="ARBA" id="ARBA00022692"/>
    </source>
</evidence>